<name>A0A7J0EM43_9ERIC</name>
<organism evidence="1 2">
    <name type="scientific">Actinidia rufa</name>
    <dbReference type="NCBI Taxonomy" id="165716"/>
    <lineage>
        <taxon>Eukaryota</taxon>
        <taxon>Viridiplantae</taxon>
        <taxon>Streptophyta</taxon>
        <taxon>Embryophyta</taxon>
        <taxon>Tracheophyta</taxon>
        <taxon>Spermatophyta</taxon>
        <taxon>Magnoliopsida</taxon>
        <taxon>eudicotyledons</taxon>
        <taxon>Gunneridae</taxon>
        <taxon>Pentapetalae</taxon>
        <taxon>asterids</taxon>
        <taxon>Ericales</taxon>
        <taxon>Actinidiaceae</taxon>
        <taxon>Actinidia</taxon>
    </lineage>
</organism>
<gene>
    <name evidence="1" type="ORF">Acr_05g0011830</name>
</gene>
<evidence type="ECO:0000313" key="1">
    <source>
        <dbReference type="EMBL" id="GFY87544.1"/>
    </source>
</evidence>
<dbReference type="NCBIfam" id="TIGR01615">
    <property type="entry name" value="A_thal_3542"/>
    <property type="match status" value="1"/>
</dbReference>
<dbReference type="AlphaFoldDB" id="A0A7J0EM43"/>
<dbReference type="InterPro" id="IPR006502">
    <property type="entry name" value="PDDEXK-like"/>
</dbReference>
<accession>A0A7J0EM43</accession>
<keyword evidence="2" id="KW-1185">Reference proteome</keyword>
<sequence>MGTLEEEKLFQMVHDFIEYAESPPPISTSPNHHAKCYLLQEILGSSTDAEAEVSESVLKHMRNKMDSKKTKWLVMMLKKDGYNASLCQTSWPTTLGCPSGDYEYLDIVMEDENGTSQRLIVDIDFKSQFELARPTTTYKDLTARLPPVFVGDEQKLNRTVSLLCSAAKQSLGERGLHIPPWRTSTYMHSKWLSHCCHKDNLNREAKLDPIREILVKPKRRGFRGSGLLVESIL</sequence>
<dbReference type="OrthoDB" id="691424at2759"/>
<evidence type="ECO:0000313" key="2">
    <source>
        <dbReference type="Proteomes" id="UP000585474"/>
    </source>
</evidence>
<reference evidence="1 2" key="1">
    <citation type="submission" date="2019-07" db="EMBL/GenBank/DDBJ databases">
        <title>De Novo Assembly of kiwifruit Actinidia rufa.</title>
        <authorList>
            <person name="Sugita-Konishi S."/>
            <person name="Sato K."/>
            <person name="Mori E."/>
            <person name="Abe Y."/>
            <person name="Kisaki G."/>
            <person name="Hamano K."/>
            <person name="Suezawa K."/>
            <person name="Otani M."/>
            <person name="Fukuda T."/>
            <person name="Manabe T."/>
            <person name="Gomi K."/>
            <person name="Tabuchi M."/>
            <person name="Akimitsu K."/>
            <person name="Kataoka I."/>
        </authorList>
    </citation>
    <scope>NUCLEOTIDE SEQUENCE [LARGE SCALE GENOMIC DNA]</scope>
    <source>
        <strain evidence="2">cv. Fuchu</strain>
    </source>
</reference>
<comment type="caution">
    <text evidence="1">The sequence shown here is derived from an EMBL/GenBank/DDBJ whole genome shotgun (WGS) entry which is preliminary data.</text>
</comment>
<dbReference type="Pfam" id="PF04720">
    <property type="entry name" value="PDDEXK_6"/>
    <property type="match status" value="1"/>
</dbReference>
<dbReference type="PANTHER" id="PTHR31579:SF34">
    <property type="entry name" value="T14N5.3 PROTEIN"/>
    <property type="match status" value="1"/>
</dbReference>
<dbReference type="Proteomes" id="UP000585474">
    <property type="component" value="Unassembled WGS sequence"/>
</dbReference>
<protein>
    <submittedName>
        <fullName evidence="1">Uncharacterized protein</fullName>
    </submittedName>
</protein>
<proteinExistence type="predicted"/>
<dbReference type="EMBL" id="BJWL01000005">
    <property type="protein sequence ID" value="GFY87544.1"/>
    <property type="molecule type" value="Genomic_DNA"/>
</dbReference>
<dbReference type="PANTHER" id="PTHR31579">
    <property type="entry name" value="OS03G0796600 PROTEIN"/>
    <property type="match status" value="1"/>
</dbReference>